<feature type="compositionally biased region" description="Acidic residues" evidence="1">
    <location>
        <begin position="588"/>
        <end position="597"/>
    </location>
</feature>
<evidence type="ECO:0000256" key="1">
    <source>
        <dbReference type="SAM" id="MobiDB-lite"/>
    </source>
</evidence>
<evidence type="ECO:0000313" key="2">
    <source>
        <dbReference type="EMBL" id="CAG6791707.1"/>
    </source>
</evidence>
<proteinExistence type="predicted"/>
<name>A0A8D9BZG6_9HEMI</name>
<reference evidence="2" key="1">
    <citation type="submission" date="2021-05" db="EMBL/GenBank/DDBJ databases">
        <authorList>
            <person name="Alioto T."/>
            <person name="Alioto T."/>
            <person name="Gomez Garrido J."/>
        </authorList>
    </citation>
    <scope>NUCLEOTIDE SEQUENCE</scope>
</reference>
<organism evidence="2">
    <name type="scientific">Cacopsylla melanoneura</name>
    <dbReference type="NCBI Taxonomy" id="428564"/>
    <lineage>
        <taxon>Eukaryota</taxon>
        <taxon>Metazoa</taxon>
        <taxon>Ecdysozoa</taxon>
        <taxon>Arthropoda</taxon>
        <taxon>Hexapoda</taxon>
        <taxon>Insecta</taxon>
        <taxon>Pterygota</taxon>
        <taxon>Neoptera</taxon>
        <taxon>Paraneoptera</taxon>
        <taxon>Hemiptera</taxon>
        <taxon>Sternorrhyncha</taxon>
        <taxon>Psylloidea</taxon>
        <taxon>Psyllidae</taxon>
        <taxon>Psyllinae</taxon>
        <taxon>Cacopsylla</taxon>
    </lineage>
</organism>
<sequence length="641" mass="75120">MCFLFQGKSPKKKQVKKRKKRTYQRQKQFCKICKKLVSQLPRHLTTHKETDPEMRKLEFLSPKRRTMFLSKIRKEGAYLLNTSSASTDVITSRPSVTKKKEEYEFCPNCKFMYLNLKKHLTRCKGIGSKKTVDMKPGYETDDMILIEEVLNNMKNDHIFELIAKDRLILEYGSRLLAKNRKEKNIFYHVATKMREVGRLVDQLRSQTQGSIKQLEQCLEPASFPKVVQAIKVICGFDPVKNTYEIPSLPTKIGFALKECTNILQVEAAIEENKEYMEQLQYFQILYEKDYSHQINNHARQTLRENKWNKKCTLPEASDIARLVTYLETNEAKCIARLDTQFDADAYQELSTLFLVHLIVFNRKRAGEVSKVTTDFMSQENRNQMDEESNKHTLNAVERKLAELMNRVEIRGKKNKGVPLLLTPHLNKCCNILSKNRQNAGIPSSSKYFFAKVSNPEVHIRGADAIRQICQRLKVKNITSTSLRKHLATMVQIMSLPNNELDRLAEFMGHSLDVHRNFYRLKNDIQDRAKMAKLFLFLSKGSKYIDKIKNKTFDNIDFTHEMIGELVKDEEQEEESDEDDREESNKDEREDESDEDDVCQQKFYGQKTAKNLDFFFRFELVARKRYVRQKMFLSSKLKSLKF</sequence>
<feature type="region of interest" description="Disordered" evidence="1">
    <location>
        <begin position="566"/>
        <end position="597"/>
    </location>
</feature>
<dbReference type="PANTHER" id="PTHR33480">
    <property type="entry name" value="SET DOMAIN-CONTAINING PROTEIN-RELATED"/>
    <property type="match status" value="1"/>
</dbReference>
<accession>A0A8D9BZG6</accession>
<protein>
    <submittedName>
        <fullName evidence="2">Uncharacterized protein</fullName>
    </submittedName>
</protein>
<dbReference type="AlphaFoldDB" id="A0A8D9BZG6"/>
<dbReference type="EMBL" id="HBUF01677567">
    <property type="protein sequence ID" value="CAG6791707.1"/>
    <property type="molecule type" value="Transcribed_RNA"/>
</dbReference>
<feature type="compositionally biased region" description="Acidic residues" evidence="1">
    <location>
        <begin position="569"/>
        <end position="581"/>
    </location>
</feature>
<dbReference type="PANTHER" id="PTHR33480:SF1">
    <property type="entry name" value="TYR RECOMBINASE DOMAIN-CONTAINING PROTEIN"/>
    <property type="match status" value="1"/>
</dbReference>